<evidence type="ECO:0000313" key="2">
    <source>
        <dbReference type="Proteomes" id="UP000278962"/>
    </source>
</evidence>
<dbReference type="Gene3D" id="3.40.1580.10">
    <property type="entry name" value="SMI1/KNR4-like"/>
    <property type="match status" value="1"/>
</dbReference>
<dbReference type="SUPFAM" id="SSF160631">
    <property type="entry name" value="SMI1/KNR4-like"/>
    <property type="match status" value="1"/>
</dbReference>
<proteinExistence type="predicted"/>
<dbReference type="InterPro" id="IPR037883">
    <property type="entry name" value="Knr4/Smi1-like_sf"/>
</dbReference>
<organism evidence="1 2">
    <name type="scientific">Solirubrobacter pauli</name>
    <dbReference type="NCBI Taxonomy" id="166793"/>
    <lineage>
        <taxon>Bacteria</taxon>
        <taxon>Bacillati</taxon>
        <taxon>Actinomycetota</taxon>
        <taxon>Thermoleophilia</taxon>
        <taxon>Solirubrobacterales</taxon>
        <taxon>Solirubrobacteraceae</taxon>
        <taxon>Solirubrobacter</taxon>
    </lineage>
</organism>
<reference evidence="1 2" key="1">
    <citation type="submission" date="2018-10" db="EMBL/GenBank/DDBJ databases">
        <title>Genomic Encyclopedia of Archaeal and Bacterial Type Strains, Phase II (KMG-II): from individual species to whole genera.</title>
        <authorList>
            <person name="Goeker M."/>
        </authorList>
    </citation>
    <scope>NUCLEOTIDE SEQUENCE [LARGE SCALE GENOMIC DNA]</scope>
    <source>
        <strain evidence="1 2">DSM 14954</strain>
    </source>
</reference>
<dbReference type="Pfam" id="PF14567">
    <property type="entry name" value="SUKH_5"/>
    <property type="match status" value="1"/>
</dbReference>
<dbReference type="EMBL" id="RBIL01000002">
    <property type="protein sequence ID" value="RKQ86792.1"/>
    <property type="molecule type" value="Genomic_DNA"/>
</dbReference>
<sequence length="152" mass="16173">MPLTAAELLRACSERAPGLVSVIGAPPPGAPSAAEQALQLRFADEYRAFLEQFGAAEVGTCRIYGIDLSSEAETLSVVAHTLQARAAGRIGPDELVLASWDDLTLEVQTVTGDRDGPVREVSLDGSGELLGATFVDWLEYVVREELDLDEGT</sequence>
<name>A0A660L1L6_9ACTN</name>
<keyword evidence="2" id="KW-1185">Reference proteome</keyword>
<protein>
    <submittedName>
        <fullName evidence="1">SUKH superfamily protein</fullName>
    </submittedName>
</protein>
<dbReference type="AlphaFoldDB" id="A0A660L1L6"/>
<accession>A0A660L1L6</accession>
<dbReference type="RefSeq" id="WP_121254819.1">
    <property type="nucleotide sequence ID" value="NZ_RBIL01000002.1"/>
</dbReference>
<gene>
    <name evidence="1" type="ORF">C8N24_4807</name>
</gene>
<dbReference type="Proteomes" id="UP000278962">
    <property type="component" value="Unassembled WGS sequence"/>
</dbReference>
<evidence type="ECO:0000313" key="1">
    <source>
        <dbReference type="EMBL" id="RKQ86792.1"/>
    </source>
</evidence>
<dbReference type="OrthoDB" id="1944463at2"/>
<comment type="caution">
    <text evidence="1">The sequence shown here is derived from an EMBL/GenBank/DDBJ whole genome shotgun (WGS) entry which is preliminary data.</text>
</comment>